<dbReference type="EMBL" id="KB908918">
    <property type="protein sequence ID" value="EOB15083.1"/>
    <property type="molecule type" value="Genomic_DNA"/>
</dbReference>
<evidence type="ECO:0000313" key="2">
    <source>
        <dbReference type="EMBL" id="EOB15083.1"/>
    </source>
</evidence>
<gene>
    <name evidence="2" type="ORF">NBO_10g0073</name>
</gene>
<dbReference type="Proteomes" id="UP000016927">
    <property type="component" value="Unassembled WGS sequence"/>
</dbReference>
<evidence type="ECO:0000256" key="1">
    <source>
        <dbReference type="SAM" id="Phobius"/>
    </source>
</evidence>
<accession>R0MQC1</accession>
<proteinExistence type="predicted"/>
<name>R0MQC1_NOSB1</name>
<keyword evidence="3" id="KW-1185">Reference proteome</keyword>
<feature type="transmembrane region" description="Helical" evidence="1">
    <location>
        <begin position="146"/>
        <end position="172"/>
    </location>
</feature>
<dbReference type="VEuPathDB" id="MicrosporidiaDB:NBO_10g0073"/>
<dbReference type="HOGENOM" id="CLU_1384508_0_0_1"/>
<sequence length="197" mass="23140">MIPNYNDNEKSLKGPSTFRKVYKSLTTKIKPRIDDNMLPITKEFQEHNIYFREEKKITTDLGEKNFIFFSEEIKIISEVEPPLNQKMNCLTEDEKIITNFKESFIATKQKAYFPDDESSNTNLLSRKSITNDSPSALDKIVFTDDVLFHVIIYVLIAVLFIYLLVVCALKIVKFIKNESRKEKLKWQYEVVDTDDYN</sequence>
<organism evidence="2 3">
    <name type="scientific">Nosema bombycis (strain CQ1 / CVCC 102059)</name>
    <name type="common">Microsporidian parasite</name>
    <name type="synonym">Pebrine of silkworm</name>
    <dbReference type="NCBI Taxonomy" id="578461"/>
    <lineage>
        <taxon>Eukaryota</taxon>
        <taxon>Fungi</taxon>
        <taxon>Fungi incertae sedis</taxon>
        <taxon>Microsporidia</taxon>
        <taxon>Nosematidae</taxon>
        <taxon>Nosema</taxon>
    </lineage>
</organism>
<keyword evidence="1" id="KW-0812">Transmembrane</keyword>
<protein>
    <submittedName>
        <fullName evidence="2">Uncharacterized protein</fullName>
    </submittedName>
</protein>
<reference evidence="2 3" key="1">
    <citation type="journal article" date="2013" name="BMC Genomics">
        <title>Comparative genomics of parasitic silkworm microsporidia reveal an association between genome expansion and host adaptation.</title>
        <authorList>
            <person name="Pan G."/>
            <person name="Xu J."/>
            <person name="Li T."/>
            <person name="Xia Q."/>
            <person name="Liu S.L."/>
            <person name="Zhang G."/>
            <person name="Li S."/>
            <person name="Li C."/>
            <person name="Liu H."/>
            <person name="Yang L."/>
            <person name="Liu T."/>
            <person name="Zhang X."/>
            <person name="Wu Z."/>
            <person name="Fan W."/>
            <person name="Dang X."/>
            <person name="Xiang H."/>
            <person name="Tao M."/>
            <person name="Li Y."/>
            <person name="Hu J."/>
            <person name="Li Z."/>
            <person name="Lin L."/>
            <person name="Luo J."/>
            <person name="Geng L."/>
            <person name="Wang L."/>
            <person name="Long M."/>
            <person name="Wan Y."/>
            <person name="He N."/>
            <person name="Zhang Z."/>
            <person name="Lu C."/>
            <person name="Keeling P.J."/>
            <person name="Wang J."/>
            <person name="Xiang Z."/>
            <person name="Zhou Z."/>
        </authorList>
    </citation>
    <scope>NUCLEOTIDE SEQUENCE [LARGE SCALE GENOMIC DNA]</scope>
    <source>
        <strain evidence="3">CQ1 / CVCC 102059</strain>
    </source>
</reference>
<keyword evidence="1" id="KW-1133">Transmembrane helix</keyword>
<evidence type="ECO:0000313" key="3">
    <source>
        <dbReference type="Proteomes" id="UP000016927"/>
    </source>
</evidence>
<dbReference type="AlphaFoldDB" id="R0MQC1"/>
<keyword evidence="1" id="KW-0472">Membrane</keyword>